<dbReference type="Pfam" id="PF04026">
    <property type="entry name" value="SpoVG"/>
    <property type="match status" value="2"/>
</dbReference>
<keyword evidence="3" id="KW-0131">Cell cycle</keyword>
<dbReference type="EMBL" id="WNAL01000031">
    <property type="protein sequence ID" value="MTR82658.1"/>
    <property type="molecule type" value="Genomic_DNA"/>
</dbReference>
<organism evidence="5 6">
    <name type="scientific">Roseburia faecis</name>
    <dbReference type="NCBI Taxonomy" id="301302"/>
    <lineage>
        <taxon>Bacteria</taxon>
        <taxon>Bacillati</taxon>
        <taxon>Bacillota</taxon>
        <taxon>Clostridia</taxon>
        <taxon>Lachnospirales</taxon>
        <taxon>Lachnospiraceae</taxon>
        <taxon>Roseburia</taxon>
    </lineage>
</organism>
<reference evidence="5 6" key="1">
    <citation type="journal article" date="2019" name="Nat. Med.">
        <title>A library of human gut bacterial isolates paired with longitudinal multiomics data enables mechanistic microbiome research.</title>
        <authorList>
            <person name="Poyet M."/>
            <person name="Groussin M."/>
            <person name="Gibbons S.M."/>
            <person name="Avila-Pacheco J."/>
            <person name="Jiang X."/>
            <person name="Kearney S.M."/>
            <person name="Perrotta A.R."/>
            <person name="Berdy B."/>
            <person name="Zhao S."/>
            <person name="Lieberman T.D."/>
            <person name="Swanson P.K."/>
            <person name="Smith M."/>
            <person name="Roesemann S."/>
            <person name="Alexander J.E."/>
            <person name="Rich S.A."/>
            <person name="Livny J."/>
            <person name="Vlamakis H."/>
            <person name="Clish C."/>
            <person name="Bullock K."/>
            <person name="Deik A."/>
            <person name="Scott J."/>
            <person name="Pierce K.A."/>
            <person name="Xavier R.J."/>
            <person name="Alm E.J."/>
        </authorList>
    </citation>
    <scope>NUCLEOTIDE SEQUENCE [LARGE SCALE GENOMIC DNA]</scope>
    <source>
        <strain evidence="5 6">BIOML-A1</strain>
    </source>
</reference>
<accession>A0A844KQ19</accession>
<feature type="region of interest" description="Disordered" evidence="4">
    <location>
        <begin position="203"/>
        <end position="235"/>
    </location>
</feature>
<dbReference type="PANTHER" id="PTHR38429">
    <property type="entry name" value="SEPTATION PROTEIN SPOVG-RELATED"/>
    <property type="match status" value="1"/>
</dbReference>
<evidence type="ECO:0000256" key="2">
    <source>
        <dbReference type="ARBA" id="ARBA00023210"/>
    </source>
</evidence>
<dbReference type="AlphaFoldDB" id="A0A844KQ19"/>
<sequence>MKYSIKVNEVRAKEGSNIKGFATVVFGDSFKITNIAILENKDKGELFVSMPRYRSNERDESNGVIYKDVCNPITAEFREELYTNILDAYARIKEPEKEETQKQDRTQGTKGSFEMPEFSVTVTPYEREGSNIKGLARIYFENSFIVNNINIVQGKEKIFVSMPSYKTKQVDEQGKPIYQDVCYPVTKDFREKLYNEIISEYEKAKDKSNEKARESAEKHHGNPDKEKDKEATPFR</sequence>
<protein>
    <submittedName>
        <fullName evidence="5">Septation protein spoVG</fullName>
    </submittedName>
</protein>
<proteinExistence type="predicted"/>
<evidence type="ECO:0000256" key="4">
    <source>
        <dbReference type="SAM" id="MobiDB-lite"/>
    </source>
</evidence>
<evidence type="ECO:0000256" key="3">
    <source>
        <dbReference type="ARBA" id="ARBA00023306"/>
    </source>
</evidence>
<dbReference type="GO" id="GO:0000917">
    <property type="term" value="P:division septum assembly"/>
    <property type="evidence" value="ECO:0007669"/>
    <property type="project" value="UniProtKB-KW"/>
</dbReference>
<evidence type="ECO:0000313" key="6">
    <source>
        <dbReference type="Proteomes" id="UP000446657"/>
    </source>
</evidence>
<keyword evidence="2" id="KW-0717">Septation</keyword>
<gene>
    <name evidence="5" type="ORF">GMD30_13400</name>
</gene>
<dbReference type="PANTHER" id="PTHR38429:SF1">
    <property type="entry name" value="SEPTATION PROTEIN SPOVG-RELATED"/>
    <property type="match status" value="1"/>
</dbReference>
<dbReference type="InterPro" id="IPR036751">
    <property type="entry name" value="SpoVG_sf"/>
</dbReference>
<dbReference type="GO" id="GO:0030435">
    <property type="term" value="P:sporulation resulting in formation of a cellular spore"/>
    <property type="evidence" value="ECO:0007669"/>
    <property type="project" value="InterPro"/>
</dbReference>
<keyword evidence="1" id="KW-0132">Cell division</keyword>
<evidence type="ECO:0000313" key="5">
    <source>
        <dbReference type="EMBL" id="MTR82658.1"/>
    </source>
</evidence>
<name>A0A844KQ19_9FIRM</name>
<evidence type="ECO:0000256" key="1">
    <source>
        <dbReference type="ARBA" id="ARBA00022618"/>
    </source>
</evidence>
<dbReference type="RefSeq" id="WP_118142862.1">
    <property type="nucleotide sequence ID" value="NZ_JADNPM010000027.1"/>
</dbReference>
<dbReference type="Proteomes" id="UP000446657">
    <property type="component" value="Unassembled WGS sequence"/>
</dbReference>
<dbReference type="Gene3D" id="3.30.1120.40">
    <property type="entry name" value="Stage V sporulation protein G"/>
    <property type="match status" value="2"/>
</dbReference>
<dbReference type="InterPro" id="IPR007170">
    <property type="entry name" value="SpoVG"/>
</dbReference>
<comment type="caution">
    <text evidence="5">The sequence shown here is derived from an EMBL/GenBank/DDBJ whole genome shotgun (WGS) entry which is preliminary data.</text>
</comment>
<dbReference type="SUPFAM" id="SSF160537">
    <property type="entry name" value="SpoVG-like"/>
    <property type="match status" value="2"/>
</dbReference>